<name>I0Z5F4_COCSC</name>
<dbReference type="KEGG" id="csl:COCSUDRAFT_52604"/>
<dbReference type="EMBL" id="AGSI01000003">
    <property type="protein sequence ID" value="EIE25873.1"/>
    <property type="molecule type" value="Genomic_DNA"/>
</dbReference>
<reference evidence="2 3" key="1">
    <citation type="journal article" date="2012" name="Genome Biol.">
        <title>The genome of the polar eukaryotic microalga coccomyxa subellipsoidea reveals traits of cold adaptation.</title>
        <authorList>
            <person name="Blanc G."/>
            <person name="Agarkova I."/>
            <person name="Grimwood J."/>
            <person name="Kuo A."/>
            <person name="Brueggeman A."/>
            <person name="Dunigan D."/>
            <person name="Gurnon J."/>
            <person name="Ladunga I."/>
            <person name="Lindquist E."/>
            <person name="Lucas S."/>
            <person name="Pangilinan J."/>
            <person name="Proschold T."/>
            <person name="Salamov A."/>
            <person name="Schmutz J."/>
            <person name="Weeks D."/>
            <person name="Yamada T."/>
            <person name="Claverie J.M."/>
            <person name="Grigoriev I."/>
            <person name="Van Etten J."/>
            <person name="Lomsadze A."/>
            <person name="Borodovsky M."/>
        </authorList>
    </citation>
    <scope>NUCLEOTIDE SEQUENCE [LARGE SCALE GENOMIC DNA]</scope>
    <source>
        <strain evidence="2 3">C-169</strain>
    </source>
</reference>
<proteinExistence type="predicted"/>
<dbReference type="GeneID" id="17043877"/>
<evidence type="ECO:0000313" key="2">
    <source>
        <dbReference type="EMBL" id="EIE25873.1"/>
    </source>
</evidence>
<feature type="region of interest" description="Disordered" evidence="1">
    <location>
        <begin position="1"/>
        <end position="21"/>
    </location>
</feature>
<keyword evidence="3" id="KW-1185">Reference proteome</keyword>
<sequence>MQENPAGRSSNVSVGAFDSVNVNTPDSQEVIETQVFSHASPMTPGGQQANPVSSTGVKKKRGRPRTGAGTQDLKHSKNVIIQLEIQAGGDEYPRITFQAQRQRRRKSSNPKKAT</sequence>
<dbReference type="AlphaFoldDB" id="I0Z5F4"/>
<evidence type="ECO:0000256" key="1">
    <source>
        <dbReference type="SAM" id="MobiDB-lite"/>
    </source>
</evidence>
<gene>
    <name evidence="2" type="ORF">COCSUDRAFT_52604</name>
</gene>
<feature type="compositionally biased region" description="Polar residues" evidence="1">
    <location>
        <begin position="45"/>
        <end position="56"/>
    </location>
</feature>
<organism evidence="2 3">
    <name type="scientific">Coccomyxa subellipsoidea (strain C-169)</name>
    <name type="common">Green microalga</name>
    <dbReference type="NCBI Taxonomy" id="574566"/>
    <lineage>
        <taxon>Eukaryota</taxon>
        <taxon>Viridiplantae</taxon>
        <taxon>Chlorophyta</taxon>
        <taxon>core chlorophytes</taxon>
        <taxon>Trebouxiophyceae</taxon>
        <taxon>Trebouxiophyceae incertae sedis</taxon>
        <taxon>Coccomyxaceae</taxon>
        <taxon>Coccomyxa</taxon>
        <taxon>Coccomyxa subellipsoidea</taxon>
    </lineage>
</organism>
<feature type="compositionally biased region" description="Basic residues" evidence="1">
    <location>
        <begin position="101"/>
        <end position="114"/>
    </location>
</feature>
<comment type="caution">
    <text evidence="2">The sequence shown here is derived from an EMBL/GenBank/DDBJ whole genome shotgun (WGS) entry which is preliminary data.</text>
</comment>
<dbReference type="OrthoDB" id="10519452at2759"/>
<feature type="region of interest" description="Disordered" evidence="1">
    <location>
        <begin position="90"/>
        <end position="114"/>
    </location>
</feature>
<evidence type="ECO:0000313" key="3">
    <source>
        <dbReference type="Proteomes" id="UP000007264"/>
    </source>
</evidence>
<dbReference type="RefSeq" id="XP_005650417.1">
    <property type="nucleotide sequence ID" value="XM_005650360.1"/>
</dbReference>
<protein>
    <submittedName>
        <fullName evidence="2">Uncharacterized protein</fullName>
    </submittedName>
</protein>
<feature type="compositionally biased region" description="Polar residues" evidence="1">
    <location>
        <begin position="1"/>
        <end position="13"/>
    </location>
</feature>
<dbReference type="Proteomes" id="UP000007264">
    <property type="component" value="Unassembled WGS sequence"/>
</dbReference>
<feature type="region of interest" description="Disordered" evidence="1">
    <location>
        <begin position="38"/>
        <end position="74"/>
    </location>
</feature>
<accession>I0Z5F4</accession>